<keyword evidence="1" id="KW-0560">Oxidoreductase</keyword>
<dbReference type="PANTHER" id="PTHR43677:SF3">
    <property type="entry name" value="PROSTAGLANDIN REDUCTASE 3"/>
    <property type="match status" value="1"/>
</dbReference>
<dbReference type="STRING" id="578462.A0A0L0S2R7"/>
<dbReference type="OMA" id="MGCDRVI"/>
<dbReference type="Pfam" id="PF08240">
    <property type="entry name" value="ADH_N"/>
    <property type="match status" value="1"/>
</dbReference>
<dbReference type="InterPro" id="IPR036291">
    <property type="entry name" value="NAD(P)-bd_dom_sf"/>
</dbReference>
<dbReference type="SMART" id="SM00829">
    <property type="entry name" value="PKS_ER"/>
    <property type="match status" value="1"/>
</dbReference>
<dbReference type="Pfam" id="PF00107">
    <property type="entry name" value="ADH_zinc_N"/>
    <property type="match status" value="1"/>
</dbReference>
<dbReference type="AlphaFoldDB" id="A0A0L0S2R7"/>
<evidence type="ECO:0000313" key="3">
    <source>
        <dbReference type="EMBL" id="KNE56695.1"/>
    </source>
</evidence>
<feature type="domain" description="Enoyl reductase (ER)" evidence="2">
    <location>
        <begin position="33"/>
        <end position="337"/>
    </location>
</feature>
<organism evidence="3 4">
    <name type="scientific">Allomyces macrogynus (strain ATCC 38327)</name>
    <name type="common">Allomyces javanicus var. macrogynus</name>
    <dbReference type="NCBI Taxonomy" id="578462"/>
    <lineage>
        <taxon>Eukaryota</taxon>
        <taxon>Fungi</taxon>
        <taxon>Fungi incertae sedis</taxon>
        <taxon>Blastocladiomycota</taxon>
        <taxon>Blastocladiomycetes</taxon>
        <taxon>Blastocladiales</taxon>
        <taxon>Blastocladiaceae</taxon>
        <taxon>Allomyces</taxon>
    </lineage>
</organism>
<proteinExistence type="predicted"/>
<evidence type="ECO:0000259" key="2">
    <source>
        <dbReference type="SMART" id="SM00829"/>
    </source>
</evidence>
<dbReference type="InterPro" id="IPR020843">
    <property type="entry name" value="ER"/>
</dbReference>
<dbReference type="Proteomes" id="UP000054350">
    <property type="component" value="Unassembled WGS sequence"/>
</dbReference>
<sequence length="347" mass="37268">MASLPTTYRRVVCIHQTADFARATEVQEAPLQALIDQVDANPALILVRVTHVGMNASDVNFVAGRYDTRVKPPYDAGFEAIGQVVKGSAFKLGQWVGTMQFGAFSEYLVLHAKRVFPLPDGRPEWLGIMVNGLTAWLALHKAAGIKKGETVVVTGAAGATGQIAVQVAKAAGCTVIGTCGGPVKAAQLRTLGVDRPVDYRSENLGEVLKKEYKRGVNVVFEGIGGEMLKMILPNLAVRSRLLIIGAVSTYANDGDFGEVWSDVIPTHLLLPKSIAAQGFFLNHYMKDFPEAWPQLVKGVLKGELQVAVDPHVFRGIDQIVDAVNLMAEGKNIGKVVVDLTGDAQAKL</sequence>
<dbReference type="Gene3D" id="3.40.50.720">
    <property type="entry name" value="NAD(P)-binding Rossmann-like Domain"/>
    <property type="match status" value="1"/>
</dbReference>
<dbReference type="InterPro" id="IPR013149">
    <property type="entry name" value="ADH-like_C"/>
</dbReference>
<accession>A0A0L0S2R7</accession>
<protein>
    <recommendedName>
        <fullName evidence="2">Enoyl reductase (ER) domain-containing protein</fullName>
    </recommendedName>
</protein>
<dbReference type="VEuPathDB" id="FungiDB:AMAG_02477"/>
<dbReference type="SUPFAM" id="SSF51735">
    <property type="entry name" value="NAD(P)-binding Rossmann-fold domains"/>
    <property type="match status" value="1"/>
</dbReference>
<dbReference type="InterPro" id="IPR011032">
    <property type="entry name" value="GroES-like_sf"/>
</dbReference>
<keyword evidence="4" id="KW-1185">Reference proteome</keyword>
<reference evidence="4" key="2">
    <citation type="submission" date="2009-11" db="EMBL/GenBank/DDBJ databases">
        <title>The Genome Sequence of Allomyces macrogynus strain ATCC 38327.</title>
        <authorList>
            <consortium name="The Broad Institute Genome Sequencing Platform"/>
            <person name="Russ C."/>
            <person name="Cuomo C."/>
            <person name="Shea T."/>
            <person name="Young S.K."/>
            <person name="Zeng Q."/>
            <person name="Koehrsen M."/>
            <person name="Haas B."/>
            <person name="Borodovsky M."/>
            <person name="Guigo R."/>
            <person name="Alvarado L."/>
            <person name="Berlin A."/>
            <person name="Borenstein D."/>
            <person name="Chen Z."/>
            <person name="Engels R."/>
            <person name="Freedman E."/>
            <person name="Gellesch M."/>
            <person name="Goldberg J."/>
            <person name="Griggs A."/>
            <person name="Gujja S."/>
            <person name="Heiman D."/>
            <person name="Hepburn T."/>
            <person name="Howarth C."/>
            <person name="Jen D."/>
            <person name="Larson L."/>
            <person name="Lewis B."/>
            <person name="Mehta T."/>
            <person name="Park D."/>
            <person name="Pearson M."/>
            <person name="Roberts A."/>
            <person name="Saif S."/>
            <person name="Shenoy N."/>
            <person name="Sisk P."/>
            <person name="Stolte C."/>
            <person name="Sykes S."/>
            <person name="Walk T."/>
            <person name="White J."/>
            <person name="Yandava C."/>
            <person name="Burger G."/>
            <person name="Gray M.W."/>
            <person name="Holland P.W.H."/>
            <person name="King N."/>
            <person name="Lang F.B.F."/>
            <person name="Roger A.J."/>
            <person name="Ruiz-Trillo I."/>
            <person name="Lander E."/>
            <person name="Nusbaum C."/>
        </authorList>
    </citation>
    <scope>NUCLEOTIDE SEQUENCE [LARGE SCALE GENOMIC DNA]</scope>
    <source>
        <strain evidence="4">ATCC 38327</strain>
    </source>
</reference>
<dbReference type="InterPro" id="IPR051397">
    <property type="entry name" value="Zn-ADH-like_protein"/>
</dbReference>
<dbReference type="GO" id="GO:0005739">
    <property type="term" value="C:mitochondrion"/>
    <property type="evidence" value="ECO:0007669"/>
    <property type="project" value="TreeGrafter"/>
</dbReference>
<dbReference type="InterPro" id="IPR013154">
    <property type="entry name" value="ADH-like_N"/>
</dbReference>
<dbReference type="FunFam" id="3.40.50.720:FF:000121">
    <property type="entry name" value="Prostaglandin reductase 2"/>
    <property type="match status" value="1"/>
</dbReference>
<gene>
    <name evidence="3" type="ORF">AMAG_02477</name>
</gene>
<name>A0A0L0S2R7_ALLM3</name>
<reference evidence="3 4" key="1">
    <citation type="submission" date="2009-11" db="EMBL/GenBank/DDBJ databases">
        <title>Annotation of Allomyces macrogynus ATCC 38327.</title>
        <authorList>
            <consortium name="The Broad Institute Genome Sequencing Platform"/>
            <person name="Russ C."/>
            <person name="Cuomo C."/>
            <person name="Burger G."/>
            <person name="Gray M.W."/>
            <person name="Holland P.W.H."/>
            <person name="King N."/>
            <person name="Lang F.B.F."/>
            <person name="Roger A.J."/>
            <person name="Ruiz-Trillo I."/>
            <person name="Young S.K."/>
            <person name="Zeng Q."/>
            <person name="Gargeya S."/>
            <person name="Fitzgerald M."/>
            <person name="Haas B."/>
            <person name="Abouelleil A."/>
            <person name="Alvarado L."/>
            <person name="Arachchi H.M."/>
            <person name="Berlin A."/>
            <person name="Chapman S.B."/>
            <person name="Gearin G."/>
            <person name="Goldberg J."/>
            <person name="Griggs A."/>
            <person name="Gujja S."/>
            <person name="Hansen M."/>
            <person name="Heiman D."/>
            <person name="Howarth C."/>
            <person name="Larimer J."/>
            <person name="Lui A."/>
            <person name="MacDonald P.J.P."/>
            <person name="McCowen C."/>
            <person name="Montmayeur A."/>
            <person name="Murphy C."/>
            <person name="Neiman D."/>
            <person name="Pearson M."/>
            <person name="Priest M."/>
            <person name="Roberts A."/>
            <person name="Saif S."/>
            <person name="Shea T."/>
            <person name="Sisk P."/>
            <person name="Stolte C."/>
            <person name="Sykes S."/>
            <person name="Wortman J."/>
            <person name="Nusbaum C."/>
            <person name="Birren B."/>
        </authorList>
    </citation>
    <scope>NUCLEOTIDE SEQUENCE [LARGE SCALE GENOMIC DNA]</scope>
    <source>
        <strain evidence="3 4">ATCC 38327</strain>
    </source>
</reference>
<dbReference type="PANTHER" id="PTHR43677">
    <property type="entry name" value="SHORT-CHAIN DEHYDROGENASE/REDUCTASE"/>
    <property type="match status" value="1"/>
</dbReference>
<evidence type="ECO:0000256" key="1">
    <source>
        <dbReference type="ARBA" id="ARBA00023002"/>
    </source>
</evidence>
<dbReference type="SUPFAM" id="SSF50129">
    <property type="entry name" value="GroES-like"/>
    <property type="match status" value="1"/>
</dbReference>
<dbReference type="eggNOG" id="KOG1196">
    <property type="taxonomic scope" value="Eukaryota"/>
</dbReference>
<dbReference type="OrthoDB" id="809632at2759"/>
<evidence type="ECO:0000313" key="4">
    <source>
        <dbReference type="Proteomes" id="UP000054350"/>
    </source>
</evidence>
<dbReference type="GO" id="GO:0016491">
    <property type="term" value="F:oxidoreductase activity"/>
    <property type="evidence" value="ECO:0007669"/>
    <property type="project" value="UniProtKB-KW"/>
</dbReference>
<dbReference type="Gene3D" id="3.90.180.10">
    <property type="entry name" value="Medium-chain alcohol dehydrogenases, catalytic domain"/>
    <property type="match status" value="1"/>
</dbReference>
<dbReference type="EMBL" id="GG745330">
    <property type="protein sequence ID" value="KNE56695.1"/>
    <property type="molecule type" value="Genomic_DNA"/>
</dbReference>